<keyword evidence="4 6" id="KW-0472">Membrane</keyword>
<protein>
    <submittedName>
        <fullName evidence="8">Lipopolysaccharide assembly protein LapA domain-containing protein</fullName>
    </submittedName>
</protein>
<evidence type="ECO:0000256" key="2">
    <source>
        <dbReference type="ARBA" id="ARBA00022692"/>
    </source>
</evidence>
<dbReference type="Proteomes" id="UP001227101">
    <property type="component" value="Chromosome"/>
</dbReference>
<feature type="transmembrane region" description="Helical" evidence="6">
    <location>
        <begin position="75"/>
        <end position="98"/>
    </location>
</feature>
<evidence type="ECO:0000256" key="1">
    <source>
        <dbReference type="ARBA" id="ARBA00022475"/>
    </source>
</evidence>
<keyword evidence="1" id="KW-1003">Cell membrane</keyword>
<accession>A0ABY8XQN7</accession>
<evidence type="ECO:0000259" key="7">
    <source>
        <dbReference type="Pfam" id="PF06305"/>
    </source>
</evidence>
<evidence type="ECO:0000256" key="5">
    <source>
        <dbReference type="SAM" id="MobiDB-lite"/>
    </source>
</evidence>
<dbReference type="EMBL" id="CP127173">
    <property type="protein sequence ID" value="WIV57837.1"/>
    <property type="molecule type" value="Genomic_DNA"/>
</dbReference>
<gene>
    <name evidence="8" type="ORF">QP939_03900</name>
</gene>
<evidence type="ECO:0000313" key="9">
    <source>
        <dbReference type="Proteomes" id="UP001227101"/>
    </source>
</evidence>
<feature type="region of interest" description="Disordered" evidence="5">
    <location>
        <begin position="1"/>
        <end position="30"/>
    </location>
</feature>
<keyword evidence="2 6" id="KW-0812">Transmembrane</keyword>
<dbReference type="RefSeq" id="WP_285455137.1">
    <property type="nucleotide sequence ID" value="NZ_CP127173.1"/>
</dbReference>
<organism evidence="8 9">
    <name type="scientific">Amycolatopsis nalaikhensis</name>
    <dbReference type="NCBI Taxonomy" id="715472"/>
    <lineage>
        <taxon>Bacteria</taxon>
        <taxon>Bacillati</taxon>
        <taxon>Actinomycetota</taxon>
        <taxon>Actinomycetes</taxon>
        <taxon>Pseudonocardiales</taxon>
        <taxon>Pseudonocardiaceae</taxon>
        <taxon>Amycolatopsis</taxon>
    </lineage>
</organism>
<proteinExistence type="predicted"/>
<evidence type="ECO:0000256" key="3">
    <source>
        <dbReference type="ARBA" id="ARBA00022989"/>
    </source>
</evidence>
<evidence type="ECO:0000313" key="8">
    <source>
        <dbReference type="EMBL" id="WIV57837.1"/>
    </source>
</evidence>
<dbReference type="InterPro" id="IPR010445">
    <property type="entry name" value="LapA_dom"/>
</dbReference>
<name>A0ABY8XQN7_9PSEU</name>
<keyword evidence="9" id="KW-1185">Reference proteome</keyword>
<evidence type="ECO:0000256" key="4">
    <source>
        <dbReference type="ARBA" id="ARBA00023136"/>
    </source>
</evidence>
<sequence length="109" mass="11358">MDADMSAPAGQATPPQAAQSVAGSPGRVPRTRTGAAWAALIAAALLAVLLIVFLVQNTHSTEISFLWMTTSTPLAVALLIAAVGSVLLTLVLGTARITQLRRLVRKNRT</sequence>
<feature type="domain" description="Lipopolysaccharide assembly protein A" evidence="7">
    <location>
        <begin position="56"/>
        <end position="107"/>
    </location>
</feature>
<evidence type="ECO:0000256" key="6">
    <source>
        <dbReference type="SAM" id="Phobius"/>
    </source>
</evidence>
<dbReference type="Pfam" id="PF06305">
    <property type="entry name" value="LapA_dom"/>
    <property type="match status" value="1"/>
</dbReference>
<feature type="compositionally biased region" description="Low complexity" evidence="5">
    <location>
        <begin position="7"/>
        <end position="19"/>
    </location>
</feature>
<keyword evidence="3 6" id="KW-1133">Transmembrane helix</keyword>
<reference evidence="8 9" key="1">
    <citation type="submission" date="2023-06" db="EMBL/GenBank/DDBJ databases">
        <authorList>
            <person name="Oyuntsetseg B."/>
            <person name="Kim S.B."/>
        </authorList>
    </citation>
    <scope>NUCLEOTIDE SEQUENCE [LARGE SCALE GENOMIC DNA]</scope>
    <source>
        <strain evidence="8 9">2-2</strain>
    </source>
</reference>
<feature type="transmembrane region" description="Helical" evidence="6">
    <location>
        <begin position="35"/>
        <end position="55"/>
    </location>
</feature>